<proteinExistence type="predicted"/>
<protein>
    <submittedName>
        <fullName evidence="2">Uncharacterized protein</fullName>
    </submittedName>
</protein>
<dbReference type="AlphaFoldDB" id="A0A4C1YWL9"/>
<feature type="compositionally biased region" description="Pro residues" evidence="1">
    <location>
        <begin position="143"/>
        <end position="152"/>
    </location>
</feature>
<evidence type="ECO:0000256" key="1">
    <source>
        <dbReference type="SAM" id="MobiDB-lite"/>
    </source>
</evidence>
<feature type="region of interest" description="Disordered" evidence="1">
    <location>
        <begin position="50"/>
        <end position="82"/>
    </location>
</feature>
<keyword evidence="3" id="KW-1185">Reference proteome</keyword>
<dbReference type="EMBL" id="BGZK01001405">
    <property type="protein sequence ID" value="GBP79214.1"/>
    <property type="molecule type" value="Genomic_DNA"/>
</dbReference>
<dbReference type="Proteomes" id="UP000299102">
    <property type="component" value="Unassembled WGS sequence"/>
</dbReference>
<name>A0A4C1YWL9_EUMVA</name>
<evidence type="ECO:0000313" key="3">
    <source>
        <dbReference type="Proteomes" id="UP000299102"/>
    </source>
</evidence>
<sequence length="165" mass="18427">MAVDLSHLYPKDRDMAYHDNMGVASCSTRRSNRKDDVSVKINVRQAVYPRSRSTEKGSSVPLNLGHDARRSPAARADGPRRAATRLTSEQIDFISDTERANTSGRVRFIVIRSFIFTVSCKLSLPYINTERMYRKSRKAGPGRAPPSRPAPAPCHRKHAAGEVFT</sequence>
<organism evidence="2 3">
    <name type="scientific">Eumeta variegata</name>
    <name type="common">Bagworm moth</name>
    <name type="synonym">Eumeta japonica</name>
    <dbReference type="NCBI Taxonomy" id="151549"/>
    <lineage>
        <taxon>Eukaryota</taxon>
        <taxon>Metazoa</taxon>
        <taxon>Ecdysozoa</taxon>
        <taxon>Arthropoda</taxon>
        <taxon>Hexapoda</taxon>
        <taxon>Insecta</taxon>
        <taxon>Pterygota</taxon>
        <taxon>Neoptera</taxon>
        <taxon>Endopterygota</taxon>
        <taxon>Lepidoptera</taxon>
        <taxon>Glossata</taxon>
        <taxon>Ditrysia</taxon>
        <taxon>Tineoidea</taxon>
        <taxon>Psychidae</taxon>
        <taxon>Oiketicinae</taxon>
        <taxon>Eumeta</taxon>
    </lineage>
</organism>
<feature type="region of interest" description="Disordered" evidence="1">
    <location>
        <begin position="134"/>
        <end position="165"/>
    </location>
</feature>
<gene>
    <name evidence="2" type="ORF">EVAR_67889_1</name>
</gene>
<comment type="caution">
    <text evidence="2">The sequence shown here is derived from an EMBL/GenBank/DDBJ whole genome shotgun (WGS) entry which is preliminary data.</text>
</comment>
<accession>A0A4C1YWL9</accession>
<reference evidence="2 3" key="1">
    <citation type="journal article" date="2019" name="Commun. Biol.">
        <title>The bagworm genome reveals a unique fibroin gene that provides high tensile strength.</title>
        <authorList>
            <person name="Kono N."/>
            <person name="Nakamura H."/>
            <person name="Ohtoshi R."/>
            <person name="Tomita M."/>
            <person name="Numata K."/>
            <person name="Arakawa K."/>
        </authorList>
    </citation>
    <scope>NUCLEOTIDE SEQUENCE [LARGE SCALE GENOMIC DNA]</scope>
</reference>
<evidence type="ECO:0000313" key="2">
    <source>
        <dbReference type="EMBL" id="GBP79214.1"/>
    </source>
</evidence>